<dbReference type="Proteomes" id="UP000280668">
    <property type="component" value="Unassembled WGS sequence"/>
</dbReference>
<dbReference type="EMBL" id="RKHK01000001">
    <property type="protein sequence ID" value="ROR72588.1"/>
    <property type="molecule type" value="Genomic_DNA"/>
</dbReference>
<protein>
    <submittedName>
        <fullName evidence="2">CubicO group peptidase (Beta-lactamase class C family)</fullName>
    </submittedName>
</protein>
<dbReference type="PANTHER" id="PTHR43283:SF15">
    <property type="entry name" value="CONSERVED PROTEIN"/>
    <property type="match status" value="1"/>
</dbReference>
<reference evidence="2 3" key="1">
    <citation type="submission" date="2018-11" db="EMBL/GenBank/DDBJ databases">
        <title>Sequencing the genomes of 1000 actinobacteria strains.</title>
        <authorList>
            <person name="Klenk H.-P."/>
        </authorList>
    </citation>
    <scope>NUCLEOTIDE SEQUENCE [LARGE SCALE GENOMIC DNA]</scope>
    <source>
        <strain evidence="2 3">DSM 11294</strain>
    </source>
</reference>
<dbReference type="InterPro" id="IPR050789">
    <property type="entry name" value="Diverse_Enzym_Activities"/>
</dbReference>
<dbReference type="Gene3D" id="3.40.710.10">
    <property type="entry name" value="DD-peptidase/beta-lactamase superfamily"/>
    <property type="match status" value="1"/>
</dbReference>
<keyword evidence="3" id="KW-1185">Reference proteome</keyword>
<proteinExistence type="predicted"/>
<dbReference type="RefSeq" id="WP_123303131.1">
    <property type="nucleotide sequence ID" value="NZ_RKHK01000001.1"/>
</dbReference>
<feature type="domain" description="Beta-lactamase-related" evidence="1">
    <location>
        <begin position="35"/>
        <end position="250"/>
    </location>
</feature>
<dbReference type="PANTHER" id="PTHR43283">
    <property type="entry name" value="BETA-LACTAMASE-RELATED"/>
    <property type="match status" value="1"/>
</dbReference>
<dbReference type="OrthoDB" id="3336932at2"/>
<dbReference type="InterPro" id="IPR012338">
    <property type="entry name" value="Beta-lactam/transpept-like"/>
</dbReference>
<organism evidence="2 3">
    <name type="scientific">Bogoriella caseilytica</name>
    <dbReference type="NCBI Taxonomy" id="56055"/>
    <lineage>
        <taxon>Bacteria</taxon>
        <taxon>Bacillati</taxon>
        <taxon>Actinomycetota</taxon>
        <taxon>Actinomycetes</taxon>
        <taxon>Micrococcales</taxon>
        <taxon>Bogoriellaceae</taxon>
        <taxon>Bogoriella</taxon>
    </lineage>
</organism>
<dbReference type="SUPFAM" id="SSF56601">
    <property type="entry name" value="beta-lactamase/transpeptidase-like"/>
    <property type="match status" value="1"/>
</dbReference>
<name>A0A3N2BBI0_9MICO</name>
<accession>A0A3N2BBI0</accession>
<evidence type="ECO:0000313" key="3">
    <source>
        <dbReference type="Proteomes" id="UP000280668"/>
    </source>
</evidence>
<comment type="caution">
    <text evidence="2">The sequence shown here is derived from an EMBL/GenBank/DDBJ whole genome shotgun (WGS) entry which is preliminary data.</text>
</comment>
<evidence type="ECO:0000313" key="2">
    <source>
        <dbReference type="EMBL" id="ROR72588.1"/>
    </source>
</evidence>
<dbReference type="InterPro" id="IPR001466">
    <property type="entry name" value="Beta-lactam-related"/>
</dbReference>
<dbReference type="AlphaFoldDB" id="A0A3N2BBI0"/>
<sequence>MSATPFASLEDLSFPVAVVVSDADGVLDSSGEIHETFRWASVTKLLAGMATLVAVERGMVSLDDPAGPEGSTVRHLLAHASGLPFEDGAVLQSPGRRRVYSNLGIEALGDYVSEQVGGDFDVWIEETVLHPLAMSTVFVDGSPAHAATGSAADLAILSRECLAPTLIGEELFSEATSAVYPELAGVLPGFGRQDPNSWGLGFEIRGEKSPHWTGSRNSPETFGHFGQSGSFLWVDPRAGIATAFLGAQSFSSWAADLWPRLSDDILAAHAR</sequence>
<evidence type="ECO:0000259" key="1">
    <source>
        <dbReference type="Pfam" id="PF00144"/>
    </source>
</evidence>
<gene>
    <name evidence="2" type="ORF">EDD31_0943</name>
</gene>
<dbReference type="Pfam" id="PF00144">
    <property type="entry name" value="Beta-lactamase"/>
    <property type="match status" value="1"/>
</dbReference>